<keyword evidence="3" id="KW-1185">Reference proteome</keyword>
<protein>
    <recommendedName>
        <fullName evidence="4">Molecular chaperone DnaJ</fullName>
    </recommendedName>
</protein>
<name>A0A511NA34_DEIC1</name>
<organism evidence="2 3">
    <name type="scientific">Deinococcus cellulosilyticus (strain DSM 18568 / NBRC 106333 / KACC 11606 / 5516J-15)</name>
    <dbReference type="NCBI Taxonomy" id="1223518"/>
    <lineage>
        <taxon>Bacteria</taxon>
        <taxon>Thermotogati</taxon>
        <taxon>Deinococcota</taxon>
        <taxon>Deinococci</taxon>
        <taxon>Deinococcales</taxon>
        <taxon>Deinococcaceae</taxon>
        <taxon>Deinococcus</taxon>
    </lineage>
</organism>
<feature type="compositionally biased region" description="Basic and acidic residues" evidence="1">
    <location>
        <begin position="137"/>
        <end position="150"/>
    </location>
</feature>
<evidence type="ECO:0000313" key="3">
    <source>
        <dbReference type="Proteomes" id="UP000321306"/>
    </source>
</evidence>
<reference evidence="2 3" key="1">
    <citation type="submission" date="2019-07" db="EMBL/GenBank/DDBJ databases">
        <title>Whole genome shotgun sequence of Deinococcus cellulosilyticus NBRC 106333.</title>
        <authorList>
            <person name="Hosoyama A."/>
            <person name="Uohara A."/>
            <person name="Ohji S."/>
            <person name="Ichikawa N."/>
        </authorList>
    </citation>
    <scope>NUCLEOTIDE SEQUENCE [LARGE SCALE GENOMIC DNA]</scope>
    <source>
        <strain evidence="2 3">NBRC 106333</strain>
    </source>
</reference>
<gene>
    <name evidence="2" type="ORF">DC3_52950</name>
</gene>
<dbReference type="OrthoDB" id="9775658at2"/>
<comment type="caution">
    <text evidence="2">The sequence shown here is derived from an EMBL/GenBank/DDBJ whole genome shotgun (WGS) entry which is preliminary data.</text>
</comment>
<evidence type="ECO:0000256" key="1">
    <source>
        <dbReference type="SAM" id="MobiDB-lite"/>
    </source>
</evidence>
<dbReference type="SUPFAM" id="SSF46565">
    <property type="entry name" value="Chaperone J-domain"/>
    <property type="match status" value="1"/>
</dbReference>
<dbReference type="AlphaFoldDB" id="A0A511NA34"/>
<dbReference type="InterPro" id="IPR036869">
    <property type="entry name" value="J_dom_sf"/>
</dbReference>
<evidence type="ECO:0008006" key="4">
    <source>
        <dbReference type="Google" id="ProtNLM"/>
    </source>
</evidence>
<sequence>MIYLKTVSDLTDLKNQYRAFCKTLHPDKGGSKEAMQVLNAEYEHWTHHFTAGAGADASSYGEDKFWATPENHAQVEEMLREAIEKVAHLEGLEFEMIGAWVWVSGATKTHKTELKDAGYKWHFTREKWFFAGVESRGRGNKSMDELREKYGSSTIRPDGGKRQLKSA</sequence>
<dbReference type="RefSeq" id="WP_146890611.1">
    <property type="nucleotide sequence ID" value="NZ_BJXB01000039.1"/>
</dbReference>
<feature type="region of interest" description="Disordered" evidence="1">
    <location>
        <begin position="137"/>
        <end position="167"/>
    </location>
</feature>
<dbReference type="Gene3D" id="1.10.287.110">
    <property type="entry name" value="DnaJ domain"/>
    <property type="match status" value="1"/>
</dbReference>
<evidence type="ECO:0000313" key="2">
    <source>
        <dbReference type="EMBL" id="GEM49660.1"/>
    </source>
</evidence>
<dbReference type="Proteomes" id="UP000321306">
    <property type="component" value="Unassembled WGS sequence"/>
</dbReference>
<dbReference type="EMBL" id="BJXB01000039">
    <property type="protein sequence ID" value="GEM49660.1"/>
    <property type="molecule type" value="Genomic_DNA"/>
</dbReference>
<accession>A0A511NA34</accession>
<proteinExistence type="predicted"/>